<keyword evidence="4" id="KW-0234">DNA repair</keyword>
<dbReference type="OrthoDB" id="300780at2759"/>
<protein>
    <recommendedName>
        <fullName evidence="12">Rad4 beta-hairpin domain-containing protein</fullName>
    </recommendedName>
</protein>
<dbReference type="Gene3D" id="3.90.260.10">
    <property type="entry name" value="Transglutaminase-like"/>
    <property type="match status" value="1"/>
</dbReference>
<feature type="compositionally biased region" description="Basic and acidic residues" evidence="6">
    <location>
        <begin position="771"/>
        <end position="786"/>
    </location>
</feature>
<dbReference type="InterPro" id="IPR004583">
    <property type="entry name" value="DNA_repair_Rad4"/>
</dbReference>
<dbReference type="GeneID" id="34517574"/>
<dbReference type="GO" id="GO:0006298">
    <property type="term" value="P:mismatch repair"/>
    <property type="evidence" value="ECO:0007669"/>
    <property type="project" value="TreeGrafter"/>
</dbReference>
<dbReference type="GO" id="GO:0000111">
    <property type="term" value="C:nucleotide-excision repair factor 2 complex"/>
    <property type="evidence" value="ECO:0007669"/>
    <property type="project" value="TreeGrafter"/>
</dbReference>
<evidence type="ECO:0000313" key="11">
    <source>
        <dbReference type="Proteomes" id="UP000019384"/>
    </source>
</evidence>
<dbReference type="PANTHER" id="PTHR12135:SF0">
    <property type="entry name" value="DNA REPAIR PROTEIN COMPLEMENTING XP-C CELLS"/>
    <property type="match status" value="1"/>
</dbReference>
<feature type="region of interest" description="Disordered" evidence="6">
    <location>
        <begin position="90"/>
        <end position="154"/>
    </location>
</feature>
<organism evidence="10 11">
    <name type="scientific">Kuraishia capsulata CBS 1993</name>
    <dbReference type="NCBI Taxonomy" id="1382522"/>
    <lineage>
        <taxon>Eukaryota</taxon>
        <taxon>Fungi</taxon>
        <taxon>Dikarya</taxon>
        <taxon>Ascomycota</taxon>
        <taxon>Saccharomycotina</taxon>
        <taxon>Pichiomycetes</taxon>
        <taxon>Pichiales</taxon>
        <taxon>Pichiaceae</taxon>
        <taxon>Kuraishia</taxon>
    </lineage>
</organism>
<keyword evidence="3" id="KW-0227">DNA damage</keyword>
<dbReference type="SMART" id="SM01030">
    <property type="entry name" value="BHD_1"/>
    <property type="match status" value="1"/>
</dbReference>
<dbReference type="GO" id="GO:0006289">
    <property type="term" value="P:nucleotide-excision repair"/>
    <property type="evidence" value="ECO:0007669"/>
    <property type="project" value="InterPro"/>
</dbReference>
<dbReference type="InterPro" id="IPR038765">
    <property type="entry name" value="Papain-like_cys_pep_sf"/>
</dbReference>
<dbReference type="GO" id="GO:0003684">
    <property type="term" value="F:damaged DNA binding"/>
    <property type="evidence" value="ECO:0007669"/>
    <property type="project" value="InterPro"/>
</dbReference>
<feature type="compositionally biased region" description="Low complexity" evidence="6">
    <location>
        <begin position="909"/>
        <end position="921"/>
    </location>
</feature>
<evidence type="ECO:0000259" key="9">
    <source>
        <dbReference type="SMART" id="SM01032"/>
    </source>
</evidence>
<dbReference type="InterPro" id="IPR036985">
    <property type="entry name" value="Transglutaminase-like_sf"/>
</dbReference>
<feature type="region of interest" description="Disordered" evidence="6">
    <location>
        <begin position="14"/>
        <end position="67"/>
    </location>
</feature>
<feature type="compositionally biased region" description="Basic and acidic residues" evidence="6">
    <location>
        <begin position="863"/>
        <end position="884"/>
    </location>
</feature>
<feature type="region of interest" description="Disordered" evidence="6">
    <location>
        <begin position="608"/>
        <end position="630"/>
    </location>
</feature>
<dbReference type="GO" id="GO:0003697">
    <property type="term" value="F:single-stranded DNA binding"/>
    <property type="evidence" value="ECO:0007669"/>
    <property type="project" value="TreeGrafter"/>
</dbReference>
<evidence type="ECO:0000256" key="1">
    <source>
        <dbReference type="ARBA" id="ARBA00004123"/>
    </source>
</evidence>
<feature type="region of interest" description="Disordered" evidence="6">
    <location>
        <begin position="771"/>
        <end position="1020"/>
    </location>
</feature>
<dbReference type="Gene3D" id="3.30.60.290">
    <property type="entry name" value="Rad4, beta-hairpin domain BHD2"/>
    <property type="match status" value="1"/>
</dbReference>
<dbReference type="Pfam" id="PF03835">
    <property type="entry name" value="Rad4"/>
    <property type="match status" value="1"/>
</dbReference>
<dbReference type="RefSeq" id="XP_022456186.1">
    <property type="nucleotide sequence ID" value="XM_022604637.1"/>
</dbReference>
<evidence type="ECO:0000259" key="7">
    <source>
        <dbReference type="SMART" id="SM01030"/>
    </source>
</evidence>
<feature type="domain" description="Rad4 beta-hairpin" evidence="7">
    <location>
        <begin position="526"/>
        <end position="582"/>
    </location>
</feature>
<dbReference type="PANTHER" id="PTHR12135">
    <property type="entry name" value="DNA REPAIR PROTEIN XP-C / RAD4"/>
    <property type="match status" value="1"/>
</dbReference>
<reference evidence="10" key="2">
    <citation type="submission" date="2014-02" db="EMBL/GenBank/DDBJ databases">
        <title>Complete DNA sequence of /Kuraishia capsulata/ illustrates novel genomic features among budding yeasts (/Saccharomycotina/).</title>
        <authorList>
            <person name="Morales L."/>
            <person name="Noel B."/>
            <person name="Porcel B."/>
            <person name="Marcet-Houben M."/>
            <person name="Hullo M-F."/>
            <person name="Sacerdot C."/>
            <person name="Tekaia F."/>
            <person name="Leh-Louis V."/>
            <person name="Despons L."/>
            <person name="Khanna V."/>
            <person name="Aury J-M."/>
            <person name="Barbe V."/>
            <person name="Couloux A."/>
            <person name="Labadie K."/>
            <person name="Pelletier E."/>
            <person name="Souciet J-L."/>
            <person name="Boekhout T."/>
            <person name="Gabaldon T."/>
            <person name="Wincker P."/>
            <person name="Dujon B."/>
        </authorList>
    </citation>
    <scope>NUCLEOTIDE SEQUENCE</scope>
    <source>
        <strain evidence="10">CBS 1993</strain>
    </source>
</reference>
<proteinExistence type="inferred from homology"/>
<dbReference type="GO" id="GO:0005737">
    <property type="term" value="C:cytoplasm"/>
    <property type="evidence" value="ECO:0007669"/>
    <property type="project" value="TreeGrafter"/>
</dbReference>
<dbReference type="Gene3D" id="3.30.70.2460">
    <property type="entry name" value="Rad4, beta-hairpin domain BHD3"/>
    <property type="match status" value="1"/>
</dbReference>
<dbReference type="STRING" id="1382522.W6MF29"/>
<dbReference type="AlphaFoldDB" id="W6MF29"/>
<feature type="domain" description="Rad4 beta-hairpin" evidence="8">
    <location>
        <begin position="584"/>
        <end position="648"/>
    </location>
</feature>
<dbReference type="InterPro" id="IPR018328">
    <property type="entry name" value="Rad4_beta-hairpin_dom3"/>
</dbReference>
<gene>
    <name evidence="10" type="ORF">KUCA_T00000129001</name>
</gene>
<keyword evidence="11" id="KW-1185">Reference proteome</keyword>
<comment type="similarity">
    <text evidence="2">Belongs to the XPC family.</text>
</comment>
<feature type="compositionally biased region" description="Polar residues" evidence="6">
    <location>
        <begin position="970"/>
        <end position="993"/>
    </location>
</feature>
<evidence type="ECO:0000256" key="6">
    <source>
        <dbReference type="SAM" id="MobiDB-lite"/>
    </source>
</evidence>
<sequence length="1020" mass="115245">MKRQLPVAYRDLLRDAIRENEISSRSAGEGSLKRRKKHTKSESATDDHYEGDNSAPSFSNDESNSDVVETSPVLYIDDKKSLNVMFREIGREDPTVPSGPSVELVSGETSEPEDDFDDDDFEDIDLEGFGDSSRVEEKSKSHPYDFSEETDSNELTVKLNPRESEETVQKRKKSAKTTISTEERNIRIFIHTAYLVCMTVHGSIRNKWCNSPNIQRGLRKGLSLSIMQEIEDYRRPAPPNPNRPLEVQLKTRRFLDILRHLMEHWRRTFKIIQKSHLKKRLWSEISTPGKCDRVSFKKFNKQLLKTHRGSRDVSAQGFVALLRSLGFQARLVFSLQPPDFTITSAIETIESKRAKSESTSDVAASTAKPVKRKPLTSAERLLESLRTGKPITALSNHTSENRDLSDYPVFWSEVWNQHSKKWVSLDPVVLRTIEVISGPTKFEPPLSDSRNNAFYVVGYDGKGGVRDITRRYTVSFNAKTRKKRITRTPQGNSWWKKVLLSVCSSTRRFKDSLDNLEDEEFSKRSAHEGMPNNVQDFRNHPIYVLEEHLRANEVLQPKISCGTLRKKGTNKAVPVYRRSNLKIVRSAKAWYMRGRMLKTGQRPLVIREAPPKKKSNRNEDNFVLSEEDEEDTDLRLYSEDQTELYVPPPVVDCQVPKNAYGNIDLYTSSMLPEGGVYVGSKHAMKAAKIIGVDFAAAVIGFDFTGGKGGVAKTQGIVVAKEYAEAVNLTVEQLEYEEELAKRQRAEQLALRGWKVFLTRLRIMDRLNEEHGSLEDKEREEHKHDSESDNELGVFGGGFVPESRKRPAGYEDSVEEDEAPYRDDQGEDIYGDFAETNGGFFGGDDGDESGQEVGGFMENEELQEEKPDLSEFEVDDGKSPDRSDDIGGGFSVDEVAPAKEEPPASTKPCSFSYNRSLSSSSSDYDDVSESVSVNREVNIIDDPRNYTFISDGESDSRVPPKKHYLSHGRSKNSPIEISDSSGGPVSHDMISSGSENEHDVEEDAGHEEPFSDDGYEFEYSD</sequence>
<dbReference type="SMART" id="SM01031">
    <property type="entry name" value="BHD_2"/>
    <property type="match status" value="1"/>
</dbReference>
<feature type="compositionally biased region" description="Polar residues" evidence="6">
    <location>
        <begin position="54"/>
        <end position="67"/>
    </location>
</feature>
<dbReference type="InterPro" id="IPR018326">
    <property type="entry name" value="Rad4_beta-hairpin_dom1"/>
</dbReference>
<dbReference type="Pfam" id="PF10405">
    <property type="entry name" value="BHD_3"/>
    <property type="match status" value="1"/>
</dbReference>
<evidence type="ECO:0000259" key="8">
    <source>
        <dbReference type="SMART" id="SM01031"/>
    </source>
</evidence>
<evidence type="ECO:0000313" key="10">
    <source>
        <dbReference type="EMBL" id="CDK24169.1"/>
    </source>
</evidence>
<dbReference type="InterPro" id="IPR018327">
    <property type="entry name" value="BHD_2"/>
</dbReference>
<keyword evidence="5" id="KW-0539">Nucleus</keyword>
<dbReference type="InterPro" id="IPR018325">
    <property type="entry name" value="Rad4/PNGase_transGLS-fold"/>
</dbReference>
<evidence type="ECO:0000256" key="3">
    <source>
        <dbReference type="ARBA" id="ARBA00022763"/>
    </source>
</evidence>
<feature type="domain" description="Rad4 beta-hairpin" evidence="9">
    <location>
        <begin position="655"/>
        <end position="730"/>
    </location>
</feature>
<feature type="compositionally biased region" description="Acidic residues" evidence="6">
    <location>
        <begin position="110"/>
        <end position="128"/>
    </location>
</feature>
<dbReference type="Proteomes" id="UP000019384">
    <property type="component" value="Unassembled WGS sequence"/>
</dbReference>
<feature type="compositionally biased region" description="Acidic residues" evidence="6">
    <location>
        <begin position="997"/>
        <end position="1020"/>
    </location>
</feature>
<feature type="compositionally biased region" description="Basic and acidic residues" evidence="6">
    <location>
        <begin position="133"/>
        <end position="145"/>
    </location>
</feature>
<evidence type="ECO:0000256" key="4">
    <source>
        <dbReference type="ARBA" id="ARBA00023204"/>
    </source>
</evidence>
<dbReference type="GO" id="GO:0071942">
    <property type="term" value="C:XPC complex"/>
    <property type="evidence" value="ECO:0007669"/>
    <property type="project" value="TreeGrafter"/>
</dbReference>
<name>W6MF29_9ASCO</name>
<evidence type="ECO:0000256" key="5">
    <source>
        <dbReference type="ARBA" id="ARBA00023242"/>
    </source>
</evidence>
<evidence type="ECO:0000256" key="2">
    <source>
        <dbReference type="ARBA" id="ARBA00009525"/>
    </source>
</evidence>
<evidence type="ECO:0008006" key="12">
    <source>
        <dbReference type="Google" id="ProtNLM"/>
    </source>
</evidence>
<dbReference type="Pfam" id="PF10404">
    <property type="entry name" value="BHD_2"/>
    <property type="match status" value="1"/>
</dbReference>
<feature type="compositionally biased region" description="Basic residues" evidence="6">
    <location>
        <begin position="958"/>
        <end position="969"/>
    </location>
</feature>
<dbReference type="SMART" id="SM01032">
    <property type="entry name" value="BHD_3"/>
    <property type="match status" value="1"/>
</dbReference>
<accession>W6MF29</accession>
<comment type="subcellular location">
    <subcellularLocation>
        <location evidence="1">Nucleus</location>
    </subcellularLocation>
</comment>
<dbReference type="InterPro" id="IPR042488">
    <property type="entry name" value="Rad4_BHD3_sf"/>
</dbReference>
<feature type="compositionally biased region" description="Basic and acidic residues" evidence="6">
    <location>
        <begin position="40"/>
        <end position="51"/>
    </location>
</feature>
<dbReference type="SUPFAM" id="SSF54001">
    <property type="entry name" value="Cysteine proteinases"/>
    <property type="match status" value="1"/>
</dbReference>
<dbReference type="HOGENOM" id="CLU_003639_1_2_1"/>
<dbReference type="Pfam" id="PF10403">
    <property type="entry name" value="BHD_1"/>
    <property type="match status" value="1"/>
</dbReference>
<dbReference type="EMBL" id="HG793125">
    <property type="protein sequence ID" value="CDK24169.1"/>
    <property type="molecule type" value="Genomic_DNA"/>
</dbReference>
<dbReference type="Gene3D" id="2.20.20.110">
    <property type="entry name" value="Rad4, beta-hairpin domain BHD1"/>
    <property type="match status" value="1"/>
</dbReference>
<reference evidence="10" key="1">
    <citation type="submission" date="2013-12" db="EMBL/GenBank/DDBJ databases">
        <authorList>
            <person name="Genoscope - CEA"/>
        </authorList>
    </citation>
    <scope>NUCLEOTIDE SEQUENCE</scope>
    <source>
        <strain evidence="10">CBS 1993</strain>
    </source>
</reference>